<dbReference type="RefSeq" id="WP_304987748.1">
    <property type="nucleotide sequence ID" value="NZ_BAAACR010000002.1"/>
</dbReference>
<evidence type="ECO:0000259" key="10">
    <source>
        <dbReference type="Pfam" id="PF13807"/>
    </source>
</evidence>
<evidence type="ECO:0008006" key="13">
    <source>
        <dbReference type="Google" id="ProtNLM"/>
    </source>
</evidence>
<evidence type="ECO:0000256" key="2">
    <source>
        <dbReference type="ARBA" id="ARBA00006683"/>
    </source>
</evidence>
<sequence>MERNEDSIDLSHLFRVMGQHKPVVFSIVGICTIVAFVISLLLPKQYESTTLVQTRSATKVDISGAAAAMAALGVGGGNVSSPTMNYIELMKTRTVLDPIIDSLDFEEDQKPDAKKFVKGYLDIRNTKGTNLIEVAARGKSPEEAQYISQAVVDNFLLMQTDMNQQTQSLLMKFLDDRIGTAKHEAEDAEAKLAQFSREHKLYSPDDQAKAAIEQMAAYDKAIGEVEVAAKTAQASLDAANEKLGEQKSASKAYSISDNSTVQKIRDQIVAKRVQIVGLEQNYTDLHPSVQQARKELEQLQNSLNAEVIASVESNATTLNPTQSQLLSNRALAAVNLAVATASESALKKQQAKKEEELGTFPDDVMEYMRLSRDSKIKNEVYLNLVKQYEQNKIQAAMESMDIQIIDAANLPDIEKPVAPRKKLITAIGLVVGVLLAMGYSLLAYRREA</sequence>
<accession>A0ABN0SWP5</accession>
<keyword evidence="5 8" id="KW-1133">Transmembrane helix</keyword>
<dbReference type="Pfam" id="PF02706">
    <property type="entry name" value="Wzz"/>
    <property type="match status" value="1"/>
</dbReference>
<dbReference type="PANTHER" id="PTHR32309:SF13">
    <property type="entry name" value="FERRIC ENTEROBACTIN TRANSPORT PROTEIN FEPE"/>
    <property type="match status" value="1"/>
</dbReference>
<feature type="domain" description="Tyrosine-protein kinase G-rich" evidence="10">
    <location>
        <begin position="366"/>
        <end position="442"/>
    </location>
</feature>
<keyword evidence="12" id="KW-1185">Reference proteome</keyword>
<comment type="caution">
    <text evidence="11">The sequence shown here is derived from an EMBL/GenBank/DDBJ whole genome shotgun (WGS) entry which is preliminary data.</text>
</comment>
<keyword evidence="3" id="KW-1003">Cell membrane</keyword>
<evidence type="ECO:0000256" key="4">
    <source>
        <dbReference type="ARBA" id="ARBA00022692"/>
    </source>
</evidence>
<feature type="domain" description="Polysaccharide chain length determinant N-terminal" evidence="9">
    <location>
        <begin position="6"/>
        <end position="103"/>
    </location>
</feature>
<feature type="transmembrane region" description="Helical" evidence="8">
    <location>
        <begin position="423"/>
        <end position="444"/>
    </location>
</feature>
<keyword evidence="6 8" id="KW-0472">Membrane</keyword>
<feature type="coiled-coil region" evidence="7">
    <location>
        <begin position="171"/>
        <end position="198"/>
    </location>
</feature>
<evidence type="ECO:0000256" key="3">
    <source>
        <dbReference type="ARBA" id="ARBA00022475"/>
    </source>
</evidence>
<dbReference type="InterPro" id="IPR032807">
    <property type="entry name" value="GNVR"/>
</dbReference>
<organism evidence="11 12">
    <name type="scientific">Selenomonas dianae</name>
    <dbReference type="NCBI Taxonomy" id="135079"/>
    <lineage>
        <taxon>Bacteria</taxon>
        <taxon>Bacillati</taxon>
        <taxon>Bacillota</taxon>
        <taxon>Negativicutes</taxon>
        <taxon>Selenomonadales</taxon>
        <taxon>Selenomonadaceae</taxon>
        <taxon>Selenomonas</taxon>
    </lineage>
</organism>
<protein>
    <recommendedName>
        <fullName evidence="13">Chain length determinant protein</fullName>
    </recommendedName>
</protein>
<feature type="transmembrane region" description="Helical" evidence="8">
    <location>
        <begin position="23"/>
        <end position="42"/>
    </location>
</feature>
<evidence type="ECO:0000313" key="11">
    <source>
        <dbReference type="EMBL" id="GAA0203529.1"/>
    </source>
</evidence>
<evidence type="ECO:0000259" key="9">
    <source>
        <dbReference type="Pfam" id="PF02706"/>
    </source>
</evidence>
<dbReference type="Proteomes" id="UP001500399">
    <property type="component" value="Unassembled WGS sequence"/>
</dbReference>
<dbReference type="InterPro" id="IPR050445">
    <property type="entry name" value="Bact_polysacc_biosynth/exp"/>
</dbReference>
<comment type="subcellular location">
    <subcellularLocation>
        <location evidence="1">Cell membrane</location>
        <topology evidence="1">Multi-pass membrane protein</topology>
    </subcellularLocation>
</comment>
<reference evidence="11 12" key="1">
    <citation type="journal article" date="2019" name="Int. J. Syst. Evol. Microbiol.">
        <title>The Global Catalogue of Microorganisms (GCM) 10K type strain sequencing project: providing services to taxonomists for standard genome sequencing and annotation.</title>
        <authorList>
            <consortium name="The Broad Institute Genomics Platform"/>
            <consortium name="The Broad Institute Genome Sequencing Center for Infectious Disease"/>
            <person name="Wu L."/>
            <person name="Ma J."/>
        </authorList>
    </citation>
    <scope>NUCLEOTIDE SEQUENCE [LARGE SCALE GENOMIC DNA]</scope>
    <source>
        <strain evidence="11 12">JCM 8542</strain>
    </source>
</reference>
<evidence type="ECO:0000313" key="12">
    <source>
        <dbReference type="Proteomes" id="UP001500399"/>
    </source>
</evidence>
<evidence type="ECO:0000256" key="5">
    <source>
        <dbReference type="ARBA" id="ARBA00022989"/>
    </source>
</evidence>
<keyword evidence="4 8" id="KW-0812">Transmembrane</keyword>
<dbReference type="Pfam" id="PF13807">
    <property type="entry name" value="GNVR"/>
    <property type="match status" value="1"/>
</dbReference>
<proteinExistence type="inferred from homology"/>
<evidence type="ECO:0000256" key="8">
    <source>
        <dbReference type="SAM" id="Phobius"/>
    </source>
</evidence>
<gene>
    <name evidence="11" type="ORF">GCM10008919_03500</name>
</gene>
<dbReference type="InterPro" id="IPR003856">
    <property type="entry name" value="LPS_length_determ_N"/>
</dbReference>
<evidence type="ECO:0000256" key="7">
    <source>
        <dbReference type="SAM" id="Coils"/>
    </source>
</evidence>
<evidence type="ECO:0000256" key="6">
    <source>
        <dbReference type="ARBA" id="ARBA00023136"/>
    </source>
</evidence>
<comment type="similarity">
    <text evidence="2">Belongs to the CpsC/CapA family.</text>
</comment>
<keyword evidence="7" id="KW-0175">Coiled coil</keyword>
<dbReference type="PANTHER" id="PTHR32309">
    <property type="entry name" value="TYROSINE-PROTEIN KINASE"/>
    <property type="match status" value="1"/>
</dbReference>
<dbReference type="EMBL" id="BAAACR010000002">
    <property type="protein sequence ID" value="GAA0203529.1"/>
    <property type="molecule type" value="Genomic_DNA"/>
</dbReference>
<name>A0ABN0SWP5_9FIRM</name>
<evidence type="ECO:0000256" key="1">
    <source>
        <dbReference type="ARBA" id="ARBA00004651"/>
    </source>
</evidence>